<feature type="signal peptide" evidence="1">
    <location>
        <begin position="1"/>
        <end position="25"/>
    </location>
</feature>
<evidence type="ECO:0000313" key="3">
    <source>
        <dbReference type="EMBL" id="WAX56889.1"/>
    </source>
</evidence>
<keyword evidence="1" id="KW-0732">Signal</keyword>
<name>A0ABY7JWF2_9ACTN</name>
<feature type="domain" description="Peptidase S53" evidence="2">
    <location>
        <begin position="77"/>
        <end position="411"/>
    </location>
</feature>
<dbReference type="Pfam" id="PF00082">
    <property type="entry name" value="Peptidase_S8"/>
    <property type="match status" value="1"/>
</dbReference>
<dbReference type="InterPro" id="IPR000209">
    <property type="entry name" value="Peptidase_S8/S53_dom"/>
</dbReference>
<dbReference type="Proteomes" id="UP001164693">
    <property type="component" value="Chromosome"/>
</dbReference>
<reference evidence="3" key="1">
    <citation type="submission" date="2022-05" db="EMBL/GenBank/DDBJ databases">
        <title>Jatrophihabitans sp. SB3-54 whole genome sequence.</title>
        <authorList>
            <person name="Suh M.K."/>
            <person name="Eom M.K."/>
            <person name="Kim J.S."/>
            <person name="Kim H.S."/>
            <person name="Do H.E."/>
            <person name="Shin Y.K."/>
            <person name="Lee J.-S."/>
        </authorList>
    </citation>
    <scope>NUCLEOTIDE SEQUENCE</scope>
    <source>
        <strain evidence="3">SB3-54</strain>
    </source>
</reference>
<dbReference type="SUPFAM" id="SSF49313">
    <property type="entry name" value="Cadherin-like"/>
    <property type="match status" value="1"/>
</dbReference>
<dbReference type="InterPro" id="IPR015919">
    <property type="entry name" value="Cadherin-like_sf"/>
</dbReference>
<organism evidence="3 4">
    <name type="scientific">Jatrophihabitans cynanchi</name>
    <dbReference type="NCBI Taxonomy" id="2944128"/>
    <lineage>
        <taxon>Bacteria</taxon>
        <taxon>Bacillati</taxon>
        <taxon>Actinomycetota</taxon>
        <taxon>Actinomycetes</taxon>
        <taxon>Jatrophihabitantales</taxon>
        <taxon>Jatrophihabitantaceae</taxon>
        <taxon>Jatrophihabitans</taxon>
    </lineage>
</organism>
<dbReference type="RefSeq" id="WP_269443425.1">
    <property type="nucleotide sequence ID" value="NZ_CP097463.1"/>
</dbReference>
<proteinExistence type="predicted"/>
<dbReference type="Gene3D" id="3.40.50.200">
    <property type="entry name" value="Peptidase S8/S53 domain"/>
    <property type="match status" value="1"/>
</dbReference>
<dbReference type="PROSITE" id="PS51695">
    <property type="entry name" value="SEDOLISIN"/>
    <property type="match status" value="1"/>
</dbReference>
<dbReference type="InterPro" id="IPR036852">
    <property type="entry name" value="Peptidase_S8/S53_dom_sf"/>
</dbReference>
<dbReference type="InterPro" id="IPR013783">
    <property type="entry name" value="Ig-like_fold"/>
</dbReference>
<keyword evidence="4" id="KW-1185">Reference proteome</keyword>
<sequence length="598" mass="61638">MRRTAVIAFAAITLLSTLAAPVVVAGPGASGARAAAAPATATSVPLCPRLPGRKWCLAMQPGPTRLTTRSALAVPYGFGPADLRAAYRVPATTSTSTIAIVDAYDEPDAEANLTAYREQYGLAPCTSANGCFRKVNQGGDAAPLPAYNSGWAGEINLDLQMASAICPSCHLLLVEADDDDSSGAPNLELAVQKAAALGARFISLSWGGAEFAGQSDLDGYLAAAGVTYVAASGDNGYGTGWPAVLSNVISVGGTALYRDTSTARGWRESVWGGSYGATGSGCSLYETQPTWQAGITALRAACSARATNDVAVVADPATGVAVYVNGGWSVYGGTSAGAPIIAAMEAINGPGPGGTAAVAYPYAHAGAFNDVTSGSNGSCGNLLCQGGAGWDGPTGVGTPNGLLGLGQGASTPVPRSTVTVHSPGSVTGFAGTAANVRVPATSSQRLPIRYSATGVPPGITLRSTGYLTGVPRSAGRYRVTVTARDSSGAAAGTAFYWTVRRHRVVTSATPRVHGVLKPGHRVRATWGTFRRDTAHGAHVSVRWRIRWYVDGHAIGRATHRTFVIPRSYRGHRISFSVTATRSYYAGYTRHAHRVRVHR</sequence>
<gene>
    <name evidence="3" type="ORF">M6B22_20540</name>
</gene>
<evidence type="ECO:0000259" key="2">
    <source>
        <dbReference type="PROSITE" id="PS51695"/>
    </source>
</evidence>
<evidence type="ECO:0000256" key="1">
    <source>
        <dbReference type="SAM" id="SignalP"/>
    </source>
</evidence>
<protein>
    <submittedName>
        <fullName evidence="3">S8 family serine peptidase</fullName>
    </submittedName>
</protein>
<dbReference type="SUPFAM" id="SSF52743">
    <property type="entry name" value="Subtilisin-like"/>
    <property type="match status" value="1"/>
</dbReference>
<dbReference type="PANTHER" id="PTHR14218:SF15">
    <property type="entry name" value="TRIPEPTIDYL-PEPTIDASE 1"/>
    <property type="match status" value="1"/>
</dbReference>
<evidence type="ECO:0000313" key="4">
    <source>
        <dbReference type="Proteomes" id="UP001164693"/>
    </source>
</evidence>
<dbReference type="Pfam" id="PF05345">
    <property type="entry name" value="He_PIG"/>
    <property type="match status" value="1"/>
</dbReference>
<dbReference type="PANTHER" id="PTHR14218">
    <property type="entry name" value="PROTEASE S8 TRIPEPTIDYL PEPTIDASE I CLN2"/>
    <property type="match status" value="1"/>
</dbReference>
<dbReference type="InterPro" id="IPR050819">
    <property type="entry name" value="Tripeptidyl-peptidase_I"/>
</dbReference>
<dbReference type="Gene3D" id="2.60.40.10">
    <property type="entry name" value="Immunoglobulins"/>
    <property type="match status" value="1"/>
</dbReference>
<accession>A0ABY7JWF2</accession>
<dbReference type="InterPro" id="IPR030400">
    <property type="entry name" value="Sedolisin_dom"/>
</dbReference>
<dbReference type="EMBL" id="CP097463">
    <property type="protein sequence ID" value="WAX56889.1"/>
    <property type="molecule type" value="Genomic_DNA"/>
</dbReference>
<feature type="chain" id="PRO_5045858610" evidence="1">
    <location>
        <begin position="26"/>
        <end position="598"/>
    </location>
</feature>
<dbReference type="CDD" id="cd04056">
    <property type="entry name" value="Peptidases_S53"/>
    <property type="match status" value="1"/>
</dbReference>